<reference evidence="2 3" key="1">
    <citation type="submission" date="2019-05" db="EMBL/GenBank/DDBJ databases">
        <title>Sulfitobacter sabulilitoris sp. nov., isolated from a marine sand.</title>
        <authorList>
            <person name="Yoon J.-H."/>
        </authorList>
    </citation>
    <scope>NUCLEOTIDE SEQUENCE [LARGE SCALE GENOMIC DNA]</scope>
    <source>
        <strain evidence="2 3">HSMS-29</strain>
    </source>
</reference>
<dbReference type="AlphaFoldDB" id="A0A5S3PD31"/>
<dbReference type="Proteomes" id="UP000309550">
    <property type="component" value="Unassembled WGS sequence"/>
</dbReference>
<keyword evidence="2" id="KW-0378">Hydrolase</keyword>
<dbReference type="SMART" id="SM00849">
    <property type="entry name" value="Lactamase_B"/>
    <property type="match status" value="1"/>
</dbReference>
<accession>A0A5S3PD31</accession>
<dbReference type="PANTHER" id="PTHR46018">
    <property type="entry name" value="ZINC PHOSPHODIESTERASE ELAC PROTEIN 1"/>
    <property type="match status" value="1"/>
</dbReference>
<comment type="caution">
    <text evidence="2">The sequence shown here is derived from an EMBL/GenBank/DDBJ whole genome shotgun (WGS) entry which is preliminary data.</text>
</comment>
<feature type="domain" description="Metallo-beta-lactamase" evidence="1">
    <location>
        <begin position="1"/>
        <end position="199"/>
    </location>
</feature>
<dbReference type="OrthoDB" id="9803916at2"/>
<evidence type="ECO:0000259" key="1">
    <source>
        <dbReference type="SMART" id="SM00849"/>
    </source>
</evidence>
<organism evidence="2 3">
    <name type="scientific">Sulfitobacter sabulilitoris</name>
    <dbReference type="NCBI Taxonomy" id="2562655"/>
    <lineage>
        <taxon>Bacteria</taxon>
        <taxon>Pseudomonadati</taxon>
        <taxon>Pseudomonadota</taxon>
        <taxon>Alphaproteobacteria</taxon>
        <taxon>Rhodobacterales</taxon>
        <taxon>Roseobacteraceae</taxon>
        <taxon>Sulfitobacter</taxon>
    </lineage>
</organism>
<evidence type="ECO:0000313" key="2">
    <source>
        <dbReference type="EMBL" id="TMM51771.1"/>
    </source>
</evidence>
<keyword evidence="3" id="KW-1185">Reference proteome</keyword>
<dbReference type="PANTHER" id="PTHR46018:SF7">
    <property type="entry name" value="RIBONUCLEASE Z"/>
    <property type="match status" value="1"/>
</dbReference>
<dbReference type="Pfam" id="PF12706">
    <property type="entry name" value="Lactamase_B_2"/>
    <property type="match status" value="1"/>
</dbReference>
<protein>
    <submittedName>
        <fullName evidence="2">MBL fold metallo-hydrolase</fullName>
    </submittedName>
</protein>
<evidence type="ECO:0000313" key="3">
    <source>
        <dbReference type="Proteomes" id="UP000309550"/>
    </source>
</evidence>
<gene>
    <name evidence="2" type="ORF">FDT80_13560</name>
</gene>
<dbReference type="GO" id="GO:0042781">
    <property type="term" value="F:3'-tRNA processing endoribonuclease activity"/>
    <property type="evidence" value="ECO:0007669"/>
    <property type="project" value="TreeGrafter"/>
</dbReference>
<dbReference type="Gene3D" id="3.60.15.10">
    <property type="entry name" value="Ribonuclease Z/Hydroxyacylglutathione hydrolase-like"/>
    <property type="match status" value="1"/>
</dbReference>
<proteinExistence type="predicted"/>
<sequence length="224" mass="24414">MIDDAQGRFVVDFGASSMTALKAQNVDPASIDAVYLTHLHGDHFGGLPYLLSHRRFISNPETPLTIAGPPGFSERLRALSDCVFPDIWADGWGLDLQLVEIPPGEECQIAGRTVRSEKVRHSAGPEPATALRISGGGIVIAYSGDTGWTDALIDISAGSDLFICDCNDRHDQSFDGHLSYDTLCRQLSRLDTKRLIVTHLGPDMISATDTPMVERAFEGMVIRF</sequence>
<dbReference type="EMBL" id="VANS01000003">
    <property type="protein sequence ID" value="TMM51771.1"/>
    <property type="molecule type" value="Genomic_DNA"/>
</dbReference>
<dbReference type="InterPro" id="IPR036866">
    <property type="entry name" value="RibonucZ/Hydroxyglut_hydro"/>
</dbReference>
<dbReference type="InterPro" id="IPR001279">
    <property type="entry name" value="Metallo-B-lactamas"/>
</dbReference>
<name>A0A5S3PD31_9RHOB</name>
<dbReference type="SUPFAM" id="SSF56281">
    <property type="entry name" value="Metallo-hydrolase/oxidoreductase"/>
    <property type="match status" value="1"/>
</dbReference>